<feature type="compositionally biased region" description="Basic and acidic residues" evidence="14">
    <location>
        <begin position="141"/>
        <end position="152"/>
    </location>
</feature>
<feature type="compositionally biased region" description="Polar residues" evidence="14">
    <location>
        <begin position="181"/>
        <end position="192"/>
    </location>
</feature>
<evidence type="ECO:0000256" key="6">
    <source>
        <dbReference type="ARBA" id="ARBA00022519"/>
    </source>
</evidence>
<feature type="region of interest" description="Disordered" evidence="14">
    <location>
        <begin position="73"/>
        <end position="230"/>
    </location>
</feature>
<evidence type="ECO:0000256" key="4">
    <source>
        <dbReference type="ARBA" id="ARBA00022448"/>
    </source>
</evidence>
<evidence type="ECO:0000256" key="1">
    <source>
        <dbReference type="ARBA" id="ARBA00004383"/>
    </source>
</evidence>
<keyword evidence="4 13" id="KW-0813">Transport</keyword>
<keyword evidence="7" id="KW-0812">Transmembrane</keyword>
<dbReference type="GO" id="GO:0030288">
    <property type="term" value="C:outer membrane-bounded periplasmic space"/>
    <property type="evidence" value="ECO:0007669"/>
    <property type="project" value="InterPro"/>
</dbReference>
<evidence type="ECO:0000313" key="16">
    <source>
        <dbReference type="EMBL" id="PEH72940.1"/>
    </source>
</evidence>
<evidence type="ECO:0000259" key="15">
    <source>
        <dbReference type="PROSITE" id="PS52015"/>
    </source>
</evidence>
<dbReference type="EMBL" id="PDDV01000013">
    <property type="protein sequence ID" value="PEH72940.1"/>
    <property type="molecule type" value="Genomic_DNA"/>
</dbReference>
<comment type="subunit">
    <text evidence="12">Homodimer. Forms a complex with the accessory proteins ExbB and ExbD.</text>
</comment>
<dbReference type="GO" id="GO:0015891">
    <property type="term" value="P:siderophore transport"/>
    <property type="evidence" value="ECO:0007669"/>
    <property type="project" value="InterPro"/>
</dbReference>
<gene>
    <name evidence="16" type="ORF">CRM76_13830</name>
</gene>
<evidence type="ECO:0000256" key="9">
    <source>
        <dbReference type="ARBA" id="ARBA00022927"/>
    </source>
</evidence>
<dbReference type="Proteomes" id="UP000219788">
    <property type="component" value="Unassembled WGS sequence"/>
</dbReference>
<evidence type="ECO:0000256" key="8">
    <source>
        <dbReference type="ARBA" id="ARBA00022737"/>
    </source>
</evidence>
<evidence type="ECO:0000256" key="10">
    <source>
        <dbReference type="ARBA" id="ARBA00022989"/>
    </source>
</evidence>
<protein>
    <recommendedName>
        <fullName evidence="3 13">Protein TonB</fullName>
    </recommendedName>
</protein>
<name>A0A2A7U3Q1_EDWTA</name>
<accession>A0A2A7U3Q1</accession>
<dbReference type="InterPro" id="IPR051045">
    <property type="entry name" value="TonB-dependent_transducer"/>
</dbReference>
<proteinExistence type="inferred from homology"/>
<keyword evidence="6 13" id="KW-0997">Cell inner membrane</keyword>
<dbReference type="PRINTS" id="PR01374">
    <property type="entry name" value="TONBPROTEIN"/>
</dbReference>
<dbReference type="OrthoDB" id="1628901at2"/>
<comment type="function">
    <text evidence="13">Interacts with outer membrane receptor proteins that carry out high-affinity binding and energy dependent uptake into the periplasmic space of specific substrates. It could act to transduce energy from the cytoplasmic membrane to specific energy-requiring processes in the outer membrane, resulting in the release into the periplasm of ligands bound by these outer membrane proteins.</text>
</comment>
<evidence type="ECO:0000256" key="3">
    <source>
        <dbReference type="ARBA" id="ARBA00022362"/>
    </source>
</evidence>
<dbReference type="InterPro" id="IPR003538">
    <property type="entry name" value="TonB"/>
</dbReference>
<dbReference type="GO" id="GO:0098797">
    <property type="term" value="C:plasma membrane protein complex"/>
    <property type="evidence" value="ECO:0007669"/>
    <property type="project" value="TreeGrafter"/>
</dbReference>
<sequence>MLADKSILQHFFLARRLSWPMALSLSLHASLIAALLYASYHEVRPQPVSQPGPINAIMVNPAMFAMAGAAASARPGASSSTSGEPTAVTPPAPQAQQKTMPPEQDARPEKTPVNASPAPTRTVSPAPTRPESVPRAAPALEKPKPQRQERAHRSAPPSVVAPAKASPHETPPSTPRPAVSAPQSAALTSAPPSSRAGAMTSADQVPQSGASGGGTPGATANNHAAAPQAISRREPEYPARALALHVEGRVNVSFDVDGEGRVDNVRIVSADPAGVFEREVKRAVRRWRYQAGRPGHDVRVTVYFRIDGRSTIE</sequence>
<feature type="compositionally biased region" description="Low complexity" evidence="14">
    <location>
        <begin position="73"/>
        <end position="87"/>
    </location>
</feature>
<dbReference type="GO" id="GO:0015031">
    <property type="term" value="P:protein transport"/>
    <property type="evidence" value="ECO:0007669"/>
    <property type="project" value="UniProtKB-UniRule"/>
</dbReference>
<keyword evidence="9 13" id="KW-0653">Protein transport</keyword>
<feature type="compositionally biased region" description="Polar residues" evidence="14">
    <location>
        <begin position="113"/>
        <end position="125"/>
    </location>
</feature>
<evidence type="ECO:0000256" key="11">
    <source>
        <dbReference type="ARBA" id="ARBA00023136"/>
    </source>
</evidence>
<dbReference type="SUPFAM" id="SSF74653">
    <property type="entry name" value="TolA/TonB C-terminal domain"/>
    <property type="match status" value="1"/>
</dbReference>
<reference evidence="17" key="1">
    <citation type="submission" date="2017-09" db="EMBL/GenBank/DDBJ databases">
        <title>FDA dAtabase for Regulatory Grade micrObial Sequences (FDA-ARGOS): Supporting development and validation of Infectious Disease Dx tests.</title>
        <authorList>
            <person name="Goldberg B."/>
            <person name="Campos J."/>
            <person name="Tallon L."/>
            <person name="Sadzewicz L."/>
            <person name="Ott S."/>
            <person name="Zhao X."/>
            <person name="Nagaraj S."/>
            <person name="Vavikolanu K."/>
            <person name="Aluvathingal J."/>
            <person name="Nadendla S."/>
            <person name="Geyer C."/>
            <person name="Sichtig H."/>
        </authorList>
    </citation>
    <scope>NUCLEOTIDE SEQUENCE [LARGE SCALE GENOMIC DNA]</scope>
    <source>
        <strain evidence="17">FDAARGOS_370</strain>
    </source>
</reference>
<evidence type="ECO:0000256" key="7">
    <source>
        <dbReference type="ARBA" id="ARBA00022692"/>
    </source>
</evidence>
<dbReference type="InterPro" id="IPR037682">
    <property type="entry name" value="TonB_C"/>
</dbReference>
<dbReference type="AlphaFoldDB" id="A0A2A7U3Q1"/>
<dbReference type="GO" id="GO:0031992">
    <property type="term" value="F:energy transducer activity"/>
    <property type="evidence" value="ECO:0007669"/>
    <property type="project" value="InterPro"/>
</dbReference>
<evidence type="ECO:0000256" key="12">
    <source>
        <dbReference type="ARBA" id="ARBA00025849"/>
    </source>
</evidence>
<keyword evidence="13" id="KW-0735">Signal-anchor</keyword>
<keyword evidence="10" id="KW-1133">Transmembrane helix</keyword>
<organism evidence="16 17">
    <name type="scientific">Edwardsiella tarda</name>
    <dbReference type="NCBI Taxonomy" id="636"/>
    <lineage>
        <taxon>Bacteria</taxon>
        <taxon>Pseudomonadati</taxon>
        <taxon>Pseudomonadota</taxon>
        <taxon>Gammaproteobacteria</taxon>
        <taxon>Enterobacterales</taxon>
        <taxon>Hafniaceae</taxon>
        <taxon>Edwardsiella</taxon>
    </lineage>
</organism>
<comment type="similarity">
    <text evidence="2 13">Belongs to the TonB family.</text>
</comment>
<feature type="domain" description="TonB C-terminal" evidence="15">
    <location>
        <begin position="222"/>
        <end position="313"/>
    </location>
</feature>
<comment type="caution">
    <text evidence="16">The sequence shown here is derived from an EMBL/GenBank/DDBJ whole genome shotgun (WGS) entry which is preliminary data.</text>
</comment>
<feature type="compositionally biased region" description="Low complexity" evidence="14">
    <location>
        <begin position="217"/>
        <end position="229"/>
    </location>
</feature>
<keyword evidence="8" id="KW-0677">Repeat</keyword>
<dbReference type="Pfam" id="PF03544">
    <property type="entry name" value="TonB_C"/>
    <property type="match status" value="1"/>
</dbReference>
<evidence type="ECO:0000256" key="14">
    <source>
        <dbReference type="SAM" id="MobiDB-lite"/>
    </source>
</evidence>
<feature type="compositionally biased region" description="Low complexity" evidence="14">
    <location>
        <begin position="154"/>
        <end position="165"/>
    </location>
</feature>
<dbReference type="GO" id="GO:0055085">
    <property type="term" value="P:transmembrane transport"/>
    <property type="evidence" value="ECO:0007669"/>
    <property type="project" value="InterPro"/>
</dbReference>
<keyword evidence="5 13" id="KW-1003">Cell membrane</keyword>
<evidence type="ECO:0000313" key="17">
    <source>
        <dbReference type="Proteomes" id="UP000219788"/>
    </source>
</evidence>
<dbReference type="PANTHER" id="PTHR33446:SF8">
    <property type="entry name" value="PROTEIN TONB"/>
    <property type="match status" value="1"/>
</dbReference>
<keyword evidence="11" id="KW-0472">Membrane</keyword>
<dbReference type="Gene3D" id="3.30.2420.10">
    <property type="entry name" value="TonB"/>
    <property type="match status" value="1"/>
</dbReference>
<dbReference type="NCBIfam" id="TIGR01352">
    <property type="entry name" value="tonB_Cterm"/>
    <property type="match status" value="1"/>
</dbReference>
<dbReference type="STRING" id="636.AAW15_09280"/>
<evidence type="ECO:0000256" key="2">
    <source>
        <dbReference type="ARBA" id="ARBA00006555"/>
    </source>
</evidence>
<evidence type="ECO:0000256" key="5">
    <source>
        <dbReference type="ARBA" id="ARBA00022475"/>
    </source>
</evidence>
<evidence type="ECO:0000256" key="13">
    <source>
        <dbReference type="RuleBase" id="RU362123"/>
    </source>
</evidence>
<comment type="subcellular location">
    <subcellularLocation>
        <location evidence="1 13">Cell inner membrane</location>
        <topology evidence="1 13">Single-pass membrane protein</topology>
        <orientation evidence="1 13">Periplasmic side</orientation>
    </subcellularLocation>
</comment>
<dbReference type="PANTHER" id="PTHR33446">
    <property type="entry name" value="PROTEIN TONB-RELATED"/>
    <property type="match status" value="1"/>
</dbReference>
<dbReference type="PROSITE" id="PS52015">
    <property type="entry name" value="TONB_CTD"/>
    <property type="match status" value="1"/>
</dbReference>
<dbReference type="InterPro" id="IPR006260">
    <property type="entry name" value="TonB/TolA_C"/>
</dbReference>